<keyword evidence="2" id="KW-1133">Transmembrane helix</keyword>
<dbReference type="EMBL" id="JBBNAF010000010">
    <property type="protein sequence ID" value="KAK9108388.1"/>
    <property type="molecule type" value="Genomic_DNA"/>
</dbReference>
<feature type="compositionally biased region" description="Basic and acidic residues" evidence="1">
    <location>
        <begin position="1"/>
        <end position="19"/>
    </location>
</feature>
<keyword evidence="2" id="KW-0472">Membrane</keyword>
<feature type="transmembrane region" description="Helical" evidence="2">
    <location>
        <begin position="82"/>
        <end position="102"/>
    </location>
</feature>
<evidence type="ECO:0000313" key="3">
    <source>
        <dbReference type="EMBL" id="KAK9108388.1"/>
    </source>
</evidence>
<dbReference type="AlphaFoldDB" id="A0AAP0I4C6"/>
<feature type="compositionally biased region" description="Low complexity" evidence="1">
    <location>
        <begin position="20"/>
        <end position="30"/>
    </location>
</feature>
<keyword evidence="2" id="KW-0812">Transmembrane</keyword>
<feature type="compositionally biased region" description="Basic and acidic residues" evidence="1">
    <location>
        <begin position="31"/>
        <end position="65"/>
    </location>
</feature>
<proteinExistence type="predicted"/>
<comment type="caution">
    <text evidence="3">The sequence shown here is derived from an EMBL/GenBank/DDBJ whole genome shotgun (WGS) entry which is preliminary data.</text>
</comment>
<accession>A0AAP0I4C6</accession>
<protein>
    <submittedName>
        <fullName evidence="3">Uncharacterized protein</fullName>
    </submittedName>
</protein>
<evidence type="ECO:0000256" key="1">
    <source>
        <dbReference type="SAM" id="MobiDB-lite"/>
    </source>
</evidence>
<name>A0AAP0I4C6_9MAGN</name>
<reference evidence="3 4" key="1">
    <citation type="submission" date="2024-01" db="EMBL/GenBank/DDBJ databases">
        <title>Genome assemblies of Stephania.</title>
        <authorList>
            <person name="Yang L."/>
        </authorList>
    </citation>
    <scope>NUCLEOTIDE SEQUENCE [LARGE SCALE GENOMIC DNA]</scope>
    <source>
        <strain evidence="3">YNDBR</strain>
        <tissue evidence="3">Leaf</tissue>
    </source>
</reference>
<feature type="region of interest" description="Disordered" evidence="1">
    <location>
        <begin position="1"/>
        <end position="73"/>
    </location>
</feature>
<gene>
    <name evidence="3" type="ORF">Syun_024399</name>
</gene>
<organism evidence="3 4">
    <name type="scientific">Stephania yunnanensis</name>
    <dbReference type="NCBI Taxonomy" id="152371"/>
    <lineage>
        <taxon>Eukaryota</taxon>
        <taxon>Viridiplantae</taxon>
        <taxon>Streptophyta</taxon>
        <taxon>Embryophyta</taxon>
        <taxon>Tracheophyta</taxon>
        <taxon>Spermatophyta</taxon>
        <taxon>Magnoliopsida</taxon>
        <taxon>Ranunculales</taxon>
        <taxon>Menispermaceae</taxon>
        <taxon>Menispermoideae</taxon>
        <taxon>Cissampelideae</taxon>
        <taxon>Stephania</taxon>
    </lineage>
</organism>
<sequence>MTETGATRRRDQRDGETERSGATGSTTTGRRNGDHRERRPSEHRRETSFAHDRRRDETIERDGRLGTRRSTGATRRRDGFRFWGFFVGMIWGFALFCCGGVGCGKEKTLPGIGQNTNLEE</sequence>
<keyword evidence="4" id="KW-1185">Reference proteome</keyword>
<evidence type="ECO:0000256" key="2">
    <source>
        <dbReference type="SAM" id="Phobius"/>
    </source>
</evidence>
<evidence type="ECO:0000313" key="4">
    <source>
        <dbReference type="Proteomes" id="UP001420932"/>
    </source>
</evidence>
<dbReference type="Proteomes" id="UP001420932">
    <property type="component" value="Unassembled WGS sequence"/>
</dbReference>